<feature type="region of interest" description="Disordered" evidence="3">
    <location>
        <begin position="1"/>
        <end position="31"/>
    </location>
</feature>
<keyword evidence="2" id="KW-0521">NADP</keyword>
<dbReference type="CDD" id="cd05251">
    <property type="entry name" value="NmrA_like_SDR_a"/>
    <property type="match status" value="1"/>
</dbReference>
<proteinExistence type="inferred from homology"/>
<dbReference type="AlphaFoldDB" id="A0A4Y9Z0D2"/>
<dbReference type="InterPro" id="IPR008030">
    <property type="entry name" value="NmrA-like"/>
</dbReference>
<evidence type="ECO:0000256" key="1">
    <source>
        <dbReference type="ARBA" id="ARBA00006328"/>
    </source>
</evidence>
<dbReference type="GO" id="GO:0005634">
    <property type="term" value="C:nucleus"/>
    <property type="evidence" value="ECO:0007669"/>
    <property type="project" value="TreeGrafter"/>
</dbReference>
<evidence type="ECO:0000256" key="2">
    <source>
        <dbReference type="ARBA" id="ARBA00022857"/>
    </source>
</evidence>
<organism evidence="5 6">
    <name type="scientific">Rhodofomes roseus</name>
    <dbReference type="NCBI Taxonomy" id="34475"/>
    <lineage>
        <taxon>Eukaryota</taxon>
        <taxon>Fungi</taxon>
        <taxon>Dikarya</taxon>
        <taxon>Basidiomycota</taxon>
        <taxon>Agaricomycotina</taxon>
        <taxon>Agaricomycetes</taxon>
        <taxon>Polyporales</taxon>
        <taxon>Rhodofomes</taxon>
    </lineage>
</organism>
<evidence type="ECO:0000313" key="6">
    <source>
        <dbReference type="Proteomes" id="UP000298390"/>
    </source>
</evidence>
<name>A0A4Y9Z0D2_9APHY</name>
<accession>A0A4Y9Z0D2</accession>
<gene>
    <name evidence="5" type="ORF">EVJ58_g1712</name>
</gene>
<dbReference type="EMBL" id="SEKV01000057">
    <property type="protein sequence ID" value="TFY67313.1"/>
    <property type="molecule type" value="Genomic_DNA"/>
</dbReference>
<evidence type="ECO:0000259" key="4">
    <source>
        <dbReference type="Pfam" id="PF05368"/>
    </source>
</evidence>
<evidence type="ECO:0000256" key="3">
    <source>
        <dbReference type="SAM" id="MobiDB-lite"/>
    </source>
</evidence>
<sequence length="414" mass="46715">MEHTTVSKRKTIHGSLTRSKPSRPSARNTAVSTQYSQSTLWVTVRCTPFVTSKPNLPDLTGAIALCFVIPGWPDLSKKLILVIGGTGAQGLPVIEKLLALAEDGSPSPYAVRVLTRDPTSHRALELASKGVELVKGSFDDFDSVAAALKGCYGAFVNTDGFTVGQAKEVWCGIHIYELARYAKVKHYVWSNLEYFSRITNFDPKYRCEHSDGKGIVGDFMQTQPSVVSDTDMSWTLITSGPYMEMLHNAMATVNMIALDDFGFFARYVFDHRAETSGEDLQIASDRVDWEYLRTTFEKVTGLRAEVLYHSYDDWTKRYDPATIDVPLANERGKTKDGSITWKENFRAWWSNWRDDTISRDYEWLRKINPNGLTLESWMRKEEYGKDLGAKAYKLLKNSEDGKSPALNMEYIATL</sequence>
<dbReference type="SUPFAM" id="SSF51735">
    <property type="entry name" value="NAD(P)-binding Rossmann-fold domains"/>
    <property type="match status" value="1"/>
</dbReference>
<dbReference type="Pfam" id="PF05368">
    <property type="entry name" value="NmrA"/>
    <property type="match status" value="1"/>
</dbReference>
<dbReference type="InterPro" id="IPR051164">
    <property type="entry name" value="NmrA-like_oxidored"/>
</dbReference>
<evidence type="ECO:0000313" key="5">
    <source>
        <dbReference type="EMBL" id="TFY67313.1"/>
    </source>
</evidence>
<feature type="domain" description="NmrA-like" evidence="4">
    <location>
        <begin position="77"/>
        <end position="308"/>
    </location>
</feature>
<feature type="compositionally biased region" description="Basic residues" evidence="3">
    <location>
        <begin position="1"/>
        <end position="12"/>
    </location>
</feature>
<dbReference type="PANTHER" id="PTHR42748:SF14">
    <property type="entry name" value="SNOAL-LIKE DOMAIN-CONTAINING PROTEIN"/>
    <property type="match status" value="1"/>
</dbReference>
<protein>
    <recommendedName>
        <fullName evidence="4">NmrA-like domain-containing protein</fullName>
    </recommendedName>
</protein>
<dbReference type="InterPro" id="IPR036291">
    <property type="entry name" value="NAD(P)-bd_dom_sf"/>
</dbReference>
<comment type="similarity">
    <text evidence="1">Belongs to the NmrA-type oxidoreductase family.</text>
</comment>
<dbReference type="STRING" id="34475.A0A4Y9Z0D2"/>
<dbReference type="Gene3D" id="3.40.50.720">
    <property type="entry name" value="NAD(P)-binding Rossmann-like Domain"/>
    <property type="match status" value="1"/>
</dbReference>
<dbReference type="Proteomes" id="UP000298390">
    <property type="component" value="Unassembled WGS sequence"/>
</dbReference>
<comment type="caution">
    <text evidence="5">The sequence shown here is derived from an EMBL/GenBank/DDBJ whole genome shotgun (WGS) entry which is preliminary data.</text>
</comment>
<dbReference type="PANTHER" id="PTHR42748">
    <property type="entry name" value="NITROGEN METABOLITE REPRESSION PROTEIN NMRA FAMILY MEMBER"/>
    <property type="match status" value="1"/>
</dbReference>
<reference evidence="5 6" key="1">
    <citation type="submission" date="2019-01" db="EMBL/GenBank/DDBJ databases">
        <title>Genome sequencing of the rare red list fungi Fomitopsis rosea.</title>
        <authorList>
            <person name="Buettner E."/>
            <person name="Kellner H."/>
        </authorList>
    </citation>
    <scope>NUCLEOTIDE SEQUENCE [LARGE SCALE GENOMIC DNA]</scope>
    <source>
        <strain evidence="5 6">DSM 105464</strain>
    </source>
</reference>